<dbReference type="InterPro" id="IPR000914">
    <property type="entry name" value="SBP_5_dom"/>
</dbReference>
<dbReference type="InterPro" id="IPR006311">
    <property type="entry name" value="TAT_signal"/>
</dbReference>
<dbReference type="Gene3D" id="3.10.105.10">
    <property type="entry name" value="Dipeptide-binding Protein, Domain 3"/>
    <property type="match status" value="2"/>
</dbReference>
<dbReference type="PROSITE" id="PS51257">
    <property type="entry name" value="PROKAR_LIPOPROTEIN"/>
    <property type="match status" value="1"/>
</dbReference>
<dbReference type="RefSeq" id="WP_304449727.1">
    <property type="nucleotide sequence ID" value="NZ_JARRAH010000003.1"/>
</dbReference>
<evidence type="ECO:0000313" key="6">
    <source>
        <dbReference type="Proteomes" id="UP001596406"/>
    </source>
</evidence>
<evidence type="ECO:0000256" key="2">
    <source>
        <dbReference type="ARBA" id="ARBA00022448"/>
    </source>
</evidence>
<dbReference type="CDD" id="cd00995">
    <property type="entry name" value="PBP2_NikA_DppA_OppA_like"/>
    <property type="match status" value="1"/>
</dbReference>
<dbReference type="AlphaFoldDB" id="A0ABD5UHY6"/>
<organism evidence="5 6">
    <name type="scientific">Halomarina ordinaria</name>
    <dbReference type="NCBI Taxonomy" id="3033939"/>
    <lineage>
        <taxon>Archaea</taxon>
        <taxon>Methanobacteriati</taxon>
        <taxon>Methanobacteriota</taxon>
        <taxon>Stenosarchaea group</taxon>
        <taxon>Halobacteria</taxon>
        <taxon>Halobacteriales</taxon>
        <taxon>Natronomonadaceae</taxon>
        <taxon>Halomarina</taxon>
    </lineage>
</organism>
<evidence type="ECO:0000256" key="1">
    <source>
        <dbReference type="ARBA" id="ARBA00005695"/>
    </source>
</evidence>
<evidence type="ECO:0000256" key="3">
    <source>
        <dbReference type="ARBA" id="ARBA00022729"/>
    </source>
</evidence>
<keyword evidence="3" id="KW-0732">Signal</keyword>
<protein>
    <submittedName>
        <fullName evidence="5">ABC transporter substrate-binding protein</fullName>
    </submittedName>
</protein>
<gene>
    <name evidence="5" type="ORF">ACFQHK_16115</name>
</gene>
<proteinExistence type="inferred from homology"/>
<feature type="domain" description="Solute-binding protein family 5" evidence="4">
    <location>
        <begin position="43"/>
        <end position="130"/>
    </location>
</feature>
<accession>A0ABD5UHY6</accession>
<dbReference type="SUPFAM" id="SSF53850">
    <property type="entry name" value="Periplasmic binding protein-like II"/>
    <property type="match status" value="2"/>
</dbReference>
<evidence type="ECO:0000259" key="4">
    <source>
        <dbReference type="Pfam" id="PF00496"/>
    </source>
</evidence>
<dbReference type="Pfam" id="PF00496">
    <property type="entry name" value="SBP_bac_5"/>
    <property type="match status" value="2"/>
</dbReference>
<dbReference type="InterPro" id="IPR039424">
    <property type="entry name" value="SBP_5"/>
</dbReference>
<dbReference type="PANTHER" id="PTHR30290">
    <property type="entry name" value="PERIPLASMIC BINDING COMPONENT OF ABC TRANSPORTER"/>
    <property type="match status" value="1"/>
</dbReference>
<keyword evidence="6" id="KW-1185">Reference proteome</keyword>
<reference evidence="5 6" key="1">
    <citation type="journal article" date="2019" name="Int. J. Syst. Evol. Microbiol.">
        <title>The Global Catalogue of Microorganisms (GCM) 10K type strain sequencing project: providing services to taxonomists for standard genome sequencing and annotation.</title>
        <authorList>
            <consortium name="The Broad Institute Genomics Platform"/>
            <consortium name="The Broad Institute Genome Sequencing Center for Infectious Disease"/>
            <person name="Wu L."/>
            <person name="Ma J."/>
        </authorList>
    </citation>
    <scope>NUCLEOTIDE SEQUENCE [LARGE SCALE GENOMIC DNA]</scope>
    <source>
        <strain evidence="5 6">PSRA2</strain>
    </source>
</reference>
<dbReference type="PROSITE" id="PS51318">
    <property type="entry name" value="TAT"/>
    <property type="match status" value="1"/>
</dbReference>
<comment type="similarity">
    <text evidence="1">Belongs to the bacterial solute-binding protein 5 family.</text>
</comment>
<comment type="caution">
    <text evidence="5">The sequence shown here is derived from an EMBL/GenBank/DDBJ whole genome shotgun (WGS) entry which is preliminary data.</text>
</comment>
<feature type="domain" description="Solute-binding protein family 5" evidence="4">
    <location>
        <begin position="265"/>
        <end position="551"/>
    </location>
</feature>
<sequence>MSRGNTTRRSVLKKTAGAAGTGLTLGLAGCIGANNGGGGGGGAGDPVDPIELIVTTSDYDPVRYEFGQLIADQWRELGFEVNVNPLAWNQIVDQAMTQQDFDSFTLNWAGRAERIDPDVFCYDLHHSSQNQEGGRNFVNYQNEEYDEWAETQRERYDDDERQEAVYRCQEIFAEDQPRTPIANQRQAMPYNANRLDDVVTMMGEGLMSFWTAIESTPADGVDQIRLGYPSDVNNLNPADGAATHDTQTMRLIYDRLVRINKEGLPEPWLATDVEEVDETTIGVTIREGQQWHDGEDLTVEDVKFSFEYLDEYSPVLGAATDPIESIEITGDWSLEFSLDRPFAPFIPIGLGQVFIIPQHIWEEVPDGLDDVSDPLDWENPEPVGSGPFQFVEWRRDEEMRLEAYTDHFNPPVVGELLKVPGADMSGLVRLLEDESIDMIGWVPGPDTVNRLDSEVDHVEISSIESHGWYHINYQLDRAPFDDVAVRHALADGIPKQDIVDTVLDGMGTVTHTPMAAVNEFWHNPDVRQFGDDLGRAQQTLEEAGYTLQNGRLHYPEE</sequence>
<evidence type="ECO:0000313" key="5">
    <source>
        <dbReference type="EMBL" id="MFC6838007.1"/>
    </source>
</evidence>
<name>A0ABD5UHY6_9EURY</name>
<dbReference type="EMBL" id="JBHSXM010000003">
    <property type="protein sequence ID" value="MFC6838007.1"/>
    <property type="molecule type" value="Genomic_DNA"/>
</dbReference>
<keyword evidence="2" id="KW-0813">Transport</keyword>
<dbReference type="Proteomes" id="UP001596406">
    <property type="component" value="Unassembled WGS sequence"/>
</dbReference>
<dbReference type="Gene3D" id="3.40.190.10">
    <property type="entry name" value="Periplasmic binding protein-like II"/>
    <property type="match status" value="1"/>
</dbReference>
<dbReference type="PANTHER" id="PTHR30290:SF9">
    <property type="entry name" value="OLIGOPEPTIDE-BINDING PROTEIN APPA"/>
    <property type="match status" value="1"/>
</dbReference>